<dbReference type="Proteomes" id="UP001163324">
    <property type="component" value="Chromosome 3"/>
</dbReference>
<protein>
    <submittedName>
        <fullName evidence="1">Uncharacterized protein</fullName>
    </submittedName>
</protein>
<evidence type="ECO:0000313" key="1">
    <source>
        <dbReference type="EMBL" id="KAI9901557.1"/>
    </source>
</evidence>
<sequence>MVPQTTSGFEPVKTPNWSTEDHPDLLSRDKVKVKDAVKKYLAATVRNDWVWPLPESQADAGTATPMNNAATTNGDGGADLVDEMRDADGYQADGQPEDDPQQRVATDVDDDNDDADSVYSVVSDDQTRYKTRTYWESDPNDDDEDYPPDTDTQSAACKLRDVRRRNLRKEAQWNEGLACFEARRNAWTNAKTVRMKVKPETSMPTSPSRTARRFSGFFRKSISGAPQSWILHQQQSGNASEVQDSSPAEGEKSSSGDKASQTTAPSERSSSSSYPVQVIIPVAAPILPPANPLRQSIQQSNYLQVYDKLVANSLTPSCPINLADMIGACVSGWKRDGEWPPRPTPGIDPAFSPSMLQARKAKRKSISGNDAHGAGARRRSITGFLVRGANNNNDDPKTVRGGLRQSFSRALGLTPSTTEAPAAEKK</sequence>
<gene>
    <name evidence="1" type="ORF">N3K66_003374</name>
</gene>
<name>A0ACC0V5X5_9HYPO</name>
<keyword evidence="2" id="KW-1185">Reference proteome</keyword>
<dbReference type="EMBL" id="CM047942">
    <property type="protein sequence ID" value="KAI9901557.1"/>
    <property type="molecule type" value="Genomic_DNA"/>
</dbReference>
<reference evidence="1" key="1">
    <citation type="submission" date="2022-10" db="EMBL/GenBank/DDBJ databases">
        <title>Complete Genome of Trichothecium roseum strain YXFP-22015, a Plant Pathogen Isolated from Citrus.</title>
        <authorList>
            <person name="Wang Y."/>
            <person name="Zhu L."/>
        </authorList>
    </citation>
    <scope>NUCLEOTIDE SEQUENCE</scope>
    <source>
        <strain evidence="1">YXFP-22015</strain>
    </source>
</reference>
<proteinExistence type="predicted"/>
<organism evidence="1 2">
    <name type="scientific">Trichothecium roseum</name>
    <dbReference type="NCBI Taxonomy" id="47278"/>
    <lineage>
        <taxon>Eukaryota</taxon>
        <taxon>Fungi</taxon>
        <taxon>Dikarya</taxon>
        <taxon>Ascomycota</taxon>
        <taxon>Pezizomycotina</taxon>
        <taxon>Sordariomycetes</taxon>
        <taxon>Hypocreomycetidae</taxon>
        <taxon>Hypocreales</taxon>
        <taxon>Hypocreales incertae sedis</taxon>
        <taxon>Trichothecium</taxon>
    </lineage>
</organism>
<accession>A0ACC0V5X5</accession>
<comment type="caution">
    <text evidence="1">The sequence shown here is derived from an EMBL/GenBank/DDBJ whole genome shotgun (WGS) entry which is preliminary data.</text>
</comment>
<evidence type="ECO:0000313" key="2">
    <source>
        <dbReference type="Proteomes" id="UP001163324"/>
    </source>
</evidence>